<protein>
    <recommendedName>
        <fullName evidence="2">Mif2 N-terminal domain-containing protein</fullName>
    </recommendedName>
</protein>
<dbReference type="InterPro" id="IPR028929">
    <property type="entry name" value="Mif2_N"/>
</dbReference>
<dbReference type="Proteomes" id="UP001144673">
    <property type="component" value="Chromosome 5"/>
</dbReference>
<reference evidence="3" key="1">
    <citation type="journal article" date="2023" name="Access Microbiol">
        <title>De-novo genome assembly for Akanthomyces muscarius, a biocontrol agent of insect agricultural pests.</title>
        <authorList>
            <person name="Erdos Z."/>
            <person name="Studholme D.J."/>
            <person name="Raymond B."/>
            <person name="Sharma M."/>
        </authorList>
    </citation>
    <scope>NUCLEOTIDE SEQUENCE</scope>
    <source>
        <strain evidence="3">Ve6</strain>
    </source>
</reference>
<proteinExistence type="predicted"/>
<dbReference type="AlphaFoldDB" id="A0A9W8QEF0"/>
<evidence type="ECO:0000259" key="2">
    <source>
        <dbReference type="Pfam" id="PF15624"/>
    </source>
</evidence>
<accession>A0A9W8QEF0</accession>
<sequence length="121" mass="12500">MARPTRRPGESSPQGLYQLGVQGRKTGAKLKDDGKRDSQGMMPTEGLFSSPGGNATQKLAVPTENPIPEATPPPDGNDDASVPMDIASSGGPESISRQNNCKVAPLAGEATPEYITLAPVA</sequence>
<evidence type="ECO:0000256" key="1">
    <source>
        <dbReference type="SAM" id="MobiDB-lite"/>
    </source>
</evidence>
<organism evidence="3 4">
    <name type="scientific">Akanthomyces muscarius</name>
    <name type="common">Entomopathogenic fungus</name>
    <name type="synonym">Lecanicillium muscarium</name>
    <dbReference type="NCBI Taxonomy" id="2231603"/>
    <lineage>
        <taxon>Eukaryota</taxon>
        <taxon>Fungi</taxon>
        <taxon>Dikarya</taxon>
        <taxon>Ascomycota</taxon>
        <taxon>Pezizomycotina</taxon>
        <taxon>Sordariomycetes</taxon>
        <taxon>Hypocreomycetidae</taxon>
        <taxon>Hypocreales</taxon>
        <taxon>Cordycipitaceae</taxon>
        <taxon>Akanthomyces</taxon>
    </lineage>
</organism>
<dbReference type="Pfam" id="PF15624">
    <property type="entry name" value="Mif2_N"/>
    <property type="match status" value="1"/>
</dbReference>
<evidence type="ECO:0000313" key="4">
    <source>
        <dbReference type="Proteomes" id="UP001144673"/>
    </source>
</evidence>
<feature type="domain" description="Mif2 N-terminal" evidence="2">
    <location>
        <begin position="17"/>
        <end position="102"/>
    </location>
</feature>
<dbReference type="EMBL" id="JAJHUN010000008">
    <property type="protein sequence ID" value="KAJ4153682.1"/>
    <property type="molecule type" value="Genomic_DNA"/>
</dbReference>
<feature type="region of interest" description="Disordered" evidence="1">
    <location>
        <begin position="1"/>
        <end position="99"/>
    </location>
</feature>
<name>A0A9W8QEF0_AKAMU</name>
<feature type="compositionally biased region" description="Basic and acidic residues" evidence="1">
    <location>
        <begin position="29"/>
        <end position="38"/>
    </location>
</feature>
<dbReference type="KEGG" id="amus:LMH87_010160"/>
<dbReference type="RefSeq" id="XP_056054340.1">
    <property type="nucleotide sequence ID" value="XM_056197271.1"/>
</dbReference>
<evidence type="ECO:0000313" key="3">
    <source>
        <dbReference type="EMBL" id="KAJ4153682.1"/>
    </source>
</evidence>
<gene>
    <name evidence="3" type="ORF">LMH87_010160</name>
</gene>
<dbReference type="GeneID" id="80897319"/>
<keyword evidence="4" id="KW-1185">Reference proteome</keyword>
<comment type="caution">
    <text evidence="3">The sequence shown here is derived from an EMBL/GenBank/DDBJ whole genome shotgun (WGS) entry which is preliminary data.</text>
</comment>